<evidence type="ECO:0000256" key="6">
    <source>
        <dbReference type="PIRSR" id="PIRSR606118-50"/>
    </source>
</evidence>
<reference evidence="9 10" key="1">
    <citation type="journal article" date="2014" name="Antonie Van Leeuwenhoek">
        <title>Hyphomonas beringensis sp. nov. and Hyphomonas chukchiensis sp. nov., isolated from surface seawater of the Bering Sea and Chukchi Sea.</title>
        <authorList>
            <person name="Li C."/>
            <person name="Lai Q."/>
            <person name="Li G."/>
            <person name="Dong C."/>
            <person name="Wang J."/>
            <person name="Liao Y."/>
            <person name="Shao Z."/>
        </authorList>
    </citation>
    <scope>NUCLEOTIDE SEQUENCE [LARGE SCALE GENOMIC DNA]</scope>
    <source>
        <strain evidence="9 10">VP2</strain>
    </source>
</reference>
<evidence type="ECO:0000313" key="10">
    <source>
        <dbReference type="Proteomes" id="UP000024816"/>
    </source>
</evidence>
<dbReference type="PANTHER" id="PTHR30461:SF2">
    <property type="entry name" value="SERINE RECOMBINASE PINE-RELATED"/>
    <property type="match status" value="1"/>
</dbReference>
<dbReference type="InterPro" id="IPR006118">
    <property type="entry name" value="Recombinase_CS"/>
</dbReference>
<dbReference type="GO" id="GO:0003677">
    <property type="term" value="F:DNA binding"/>
    <property type="evidence" value="ECO:0007669"/>
    <property type="project" value="UniProtKB-KW"/>
</dbReference>
<dbReference type="Gene3D" id="3.40.50.1390">
    <property type="entry name" value="Resolvase, N-terminal catalytic domain"/>
    <property type="match status" value="1"/>
</dbReference>
<evidence type="ECO:0000256" key="3">
    <source>
        <dbReference type="ARBA" id="ARBA00023100"/>
    </source>
</evidence>
<dbReference type="Proteomes" id="UP000024816">
    <property type="component" value="Unassembled WGS sequence"/>
</dbReference>
<dbReference type="SUPFAM" id="SSF46689">
    <property type="entry name" value="Homeodomain-like"/>
    <property type="match status" value="1"/>
</dbReference>
<protein>
    <submittedName>
        <fullName evidence="9">Resolvase domain protein</fullName>
    </submittedName>
</protein>
<dbReference type="InterPro" id="IPR036162">
    <property type="entry name" value="Resolvase-like_N_sf"/>
</dbReference>
<evidence type="ECO:0000313" key="9">
    <source>
        <dbReference type="EMBL" id="KCZ89732.1"/>
    </source>
</evidence>
<dbReference type="CDD" id="cd03768">
    <property type="entry name" value="SR_ResInv"/>
    <property type="match status" value="1"/>
</dbReference>
<keyword evidence="5" id="KW-0233">DNA recombination</keyword>
<feature type="domain" description="Resolvase/invertase-type recombinase catalytic" evidence="8">
    <location>
        <begin position="1"/>
        <end position="135"/>
    </location>
</feature>
<evidence type="ECO:0000256" key="5">
    <source>
        <dbReference type="ARBA" id="ARBA00023172"/>
    </source>
</evidence>
<dbReference type="SUPFAM" id="SSF53041">
    <property type="entry name" value="Resolvase-like"/>
    <property type="match status" value="1"/>
</dbReference>
<organism evidence="9 10">
    <name type="scientific">Hyphomonas jannaschiana VP2</name>
    <dbReference type="NCBI Taxonomy" id="1280952"/>
    <lineage>
        <taxon>Bacteria</taxon>
        <taxon>Pseudomonadati</taxon>
        <taxon>Pseudomonadota</taxon>
        <taxon>Alphaproteobacteria</taxon>
        <taxon>Hyphomonadales</taxon>
        <taxon>Hyphomonadaceae</taxon>
        <taxon>Hyphomonas</taxon>
    </lineage>
</organism>
<dbReference type="PROSITE" id="PS00398">
    <property type="entry name" value="RECOMBINASES_2"/>
    <property type="match status" value="1"/>
</dbReference>
<sequence>MRIGYARVSTGDQSLSLQLDALEAFGCERIYKDHGVSALASRRPGLERALRRLSPGDVLVIWRLDRLGRSLLDLLDITTALQNRDIGLHSLCESIDTASASGRLILQVMAAVAEFERSILIERTRAGMEAARARGAKFGRKPALDGEELREALFLLRRGMKVPELADHMGVGKSTMYRYIAGSPGSDRAA</sequence>
<dbReference type="EMBL" id="ARYJ01000003">
    <property type="protein sequence ID" value="KCZ89732.1"/>
    <property type="molecule type" value="Genomic_DNA"/>
</dbReference>
<evidence type="ECO:0000256" key="1">
    <source>
        <dbReference type="ARBA" id="ARBA00009913"/>
    </source>
</evidence>
<accession>A0A059FGJ4</accession>
<dbReference type="InterPro" id="IPR006119">
    <property type="entry name" value="Resolv_N"/>
</dbReference>
<dbReference type="GO" id="GO:0015074">
    <property type="term" value="P:DNA integration"/>
    <property type="evidence" value="ECO:0007669"/>
    <property type="project" value="UniProtKB-KW"/>
</dbReference>
<keyword evidence="4" id="KW-0238">DNA-binding</keyword>
<dbReference type="InterPro" id="IPR006120">
    <property type="entry name" value="Resolvase_HTH_dom"/>
</dbReference>
<keyword evidence="2" id="KW-0229">DNA integration</keyword>
<dbReference type="GO" id="GO:0000150">
    <property type="term" value="F:DNA strand exchange activity"/>
    <property type="evidence" value="ECO:0007669"/>
    <property type="project" value="UniProtKB-KW"/>
</dbReference>
<dbReference type="PROSITE" id="PS00397">
    <property type="entry name" value="RECOMBINASES_1"/>
    <property type="match status" value="1"/>
</dbReference>
<dbReference type="AlphaFoldDB" id="A0A059FGJ4"/>
<dbReference type="Gene3D" id="1.10.10.60">
    <property type="entry name" value="Homeodomain-like"/>
    <property type="match status" value="1"/>
</dbReference>
<dbReference type="OrthoDB" id="2290206at2"/>
<feature type="active site" description="O-(5'-phospho-DNA)-serine intermediate" evidence="6 7">
    <location>
        <position position="9"/>
    </location>
</feature>
<keyword evidence="10" id="KW-1185">Reference proteome</keyword>
<evidence type="ECO:0000259" key="8">
    <source>
        <dbReference type="PROSITE" id="PS51736"/>
    </source>
</evidence>
<comment type="similarity">
    <text evidence="1">Belongs to the site-specific recombinase resolvase family.</text>
</comment>
<proteinExistence type="inferred from homology"/>
<dbReference type="FunFam" id="3.40.50.1390:FF:000001">
    <property type="entry name" value="DNA recombinase"/>
    <property type="match status" value="1"/>
</dbReference>
<evidence type="ECO:0000256" key="4">
    <source>
        <dbReference type="ARBA" id="ARBA00023125"/>
    </source>
</evidence>
<dbReference type="InterPro" id="IPR050639">
    <property type="entry name" value="SSR_resolvase"/>
</dbReference>
<dbReference type="Pfam" id="PF00239">
    <property type="entry name" value="Resolvase"/>
    <property type="match status" value="1"/>
</dbReference>
<name>A0A059FGJ4_9PROT</name>
<dbReference type="PROSITE" id="PS51736">
    <property type="entry name" value="RECOMBINASES_3"/>
    <property type="match status" value="1"/>
</dbReference>
<dbReference type="RefSeq" id="WP_035579400.1">
    <property type="nucleotide sequence ID" value="NZ_ARYJ01000003.1"/>
</dbReference>
<keyword evidence="3" id="KW-0230">DNA invertase</keyword>
<dbReference type="Pfam" id="PF02796">
    <property type="entry name" value="HTH_7"/>
    <property type="match status" value="1"/>
</dbReference>
<dbReference type="SMART" id="SM00857">
    <property type="entry name" value="Resolvase"/>
    <property type="match status" value="1"/>
</dbReference>
<evidence type="ECO:0000256" key="2">
    <source>
        <dbReference type="ARBA" id="ARBA00022908"/>
    </source>
</evidence>
<dbReference type="eggNOG" id="COG1961">
    <property type="taxonomic scope" value="Bacteria"/>
</dbReference>
<evidence type="ECO:0000256" key="7">
    <source>
        <dbReference type="PROSITE-ProRule" id="PRU10137"/>
    </source>
</evidence>
<dbReference type="PATRIC" id="fig|1280952.3.peg.1145"/>
<gene>
    <name evidence="9" type="ORF">HJA_05757</name>
</gene>
<dbReference type="PANTHER" id="PTHR30461">
    <property type="entry name" value="DNA-INVERTASE FROM LAMBDOID PROPHAGE"/>
    <property type="match status" value="1"/>
</dbReference>
<comment type="caution">
    <text evidence="9">The sequence shown here is derived from an EMBL/GenBank/DDBJ whole genome shotgun (WGS) entry which is preliminary data.</text>
</comment>
<dbReference type="InterPro" id="IPR009057">
    <property type="entry name" value="Homeodomain-like_sf"/>
</dbReference>